<evidence type="ECO:0000313" key="1">
    <source>
        <dbReference type="EMBL" id="NMU29469.1"/>
    </source>
</evidence>
<protein>
    <submittedName>
        <fullName evidence="1">VWA domain-containing protein</fullName>
    </submittedName>
</protein>
<reference evidence="1 2" key="1">
    <citation type="submission" date="2020-04" db="EMBL/GenBank/DDBJ databases">
        <title>Whole-genome sequencing of Vibrio spp. from China reveals different genetic environments of blaCTX-M-14 among diverse lineages.</title>
        <authorList>
            <person name="Zheng Z."/>
            <person name="Ye L."/>
            <person name="Chen S."/>
        </authorList>
    </citation>
    <scope>NUCLEOTIDE SEQUENCE [LARGE SCALE GENOMIC DNA]</scope>
    <source>
        <strain evidence="1 2">Vb0574</strain>
    </source>
</reference>
<gene>
    <name evidence="1" type="ORF">HKB21_28070</name>
</gene>
<evidence type="ECO:0000313" key="2">
    <source>
        <dbReference type="Proteomes" id="UP000555836"/>
    </source>
</evidence>
<organism evidence="1 2">
    <name type="scientific">Vibrio parahaemolyticus</name>
    <dbReference type="NCBI Taxonomy" id="670"/>
    <lineage>
        <taxon>Bacteria</taxon>
        <taxon>Pseudomonadati</taxon>
        <taxon>Pseudomonadota</taxon>
        <taxon>Gammaproteobacteria</taxon>
        <taxon>Vibrionales</taxon>
        <taxon>Vibrionaceae</taxon>
        <taxon>Vibrio</taxon>
    </lineage>
</organism>
<proteinExistence type="predicted"/>
<feature type="non-terminal residue" evidence="1">
    <location>
        <position position="108"/>
    </location>
</feature>
<feature type="non-terminal residue" evidence="1">
    <location>
        <position position="1"/>
    </location>
</feature>
<sequence>IGNDDAYTDGKTIVVPNIPDDYPLMDAVWGYLAHEAAHVRFTDFGVERRRGLHAELSNVLEDCRIERAMMELFPGTSQTLNEVARYMAQAGHYEHVTDKEAPASILTG</sequence>
<comment type="caution">
    <text evidence="1">The sequence shown here is derived from an EMBL/GenBank/DDBJ whole genome shotgun (WGS) entry which is preliminary data.</text>
</comment>
<name>A0A7Y0SAL9_VIBPH</name>
<dbReference type="EMBL" id="JABCLD010002169">
    <property type="protein sequence ID" value="NMU29469.1"/>
    <property type="molecule type" value="Genomic_DNA"/>
</dbReference>
<dbReference type="AlphaFoldDB" id="A0A7Y0SAL9"/>
<dbReference type="Proteomes" id="UP000555836">
    <property type="component" value="Unassembled WGS sequence"/>
</dbReference>
<accession>A0A7Y0SAL9</accession>